<dbReference type="Proteomes" id="UP000280501">
    <property type="component" value="Unassembled WGS sequence"/>
</dbReference>
<protein>
    <recommendedName>
        <fullName evidence="4">Peptidase inhibitor family I36</fullName>
    </recommendedName>
</protein>
<feature type="signal peptide" evidence="1">
    <location>
        <begin position="1"/>
        <end position="30"/>
    </location>
</feature>
<evidence type="ECO:0000256" key="1">
    <source>
        <dbReference type="SAM" id="SignalP"/>
    </source>
</evidence>
<reference evidence="2 3" key="1">
    <citation type="submission" date="2018-11" db="EMBL/GenBank/DDBJ databases">
        <title>Sequencing the genomes of 1000 actinobacteria strains.</title>
        <authorList>
            <person name="Klenk H.-P."/>
        </authorList>
    </citation>
    <scope>NUCLEOTIDE SEQUENCE [LARGE SCALE GENOMIC DNA]</scope>
    <source>
        <strain evidence="2 3">DSM 15700</strain>
    </source>
</reference>
<keyword evidence="1" id="KW-0732">Signal</keyword>
<accession>A0A3N4ZRI8</accession>
<comment type="caution">
    <text evidence="2">The sequence shown here is derived from an EMBL/GenBank/DDBJ whole genome shotgun (WGS) entry which is preliminary data.</text>
</comment>
<feature type="chain" id="PRO_5018070418" description="Peptidase inhibitor family I36" evidence="1">
    <location>
        <begin position="31"/>
        <end position="162"/>
    </location>
</feature>
<name>A0A3N4ZRI8_9MICO</name>
<organism evidence="2 3">
    <name type="scientific">Myceligenerans xiligouense</name>
    <dbReference type="NCBI Taxonomy" id="253184"/>
    <lineage>
        <taxon>Bacteria</taxon>
        <taxon>Bacillati</taxon>
        <taxon>Actinomycetota</taxon>
        <taxon>Actinomycetes</taxon>
        <taxon>Micrococcales</taxon>
        <taxon>Promicromonosporaceae</taxon>
        <taxon>Myceligenerans</taxon>
    </lineage>
</organism>
<evidence type="ECO:0000313" key="2">
    <source>
        <dbReference type="EMBL" id="RPF22371.1"/>
    </source>
</evidence>
<evidence type="ECO:0008006" key="4">
    <source>
        <dbReference type="Google" id="ProtNLM"/>
    </source>
</evidence>
<proteinExistence type="predicted"/>
<keyword evidence="3" id="KW-1185">Reference proteome</keyword>
<gene>
    <name evidence="2" type="ORF">EDD34_3027</name>
</gene>
<sequence length="162" mass="16625">MTLQKRAVAALAGVLMALVGVLGTTQAAQASDHEWGTAPDATGVTGVQALGGGVARSAASVAASTHGCPSGAFCIYPNASWNGGNPEYVFWSRGGHNIYNEYGQRRAFNNQTDNWGGALCKGSGGSGGFTWSFRPGVYVDTDITPVNSVDLQPGSVPLSDLC</sequence>
<evidence type="ECO:0000313" key="3">
    <source>
        <dbReference type="Proteomes" id="UP000280501"/>
    </source>
</evidence>
<dbReference type="AlphaFoldDB" id="A0A3N4ZRI8"/>
<dbReference type="RefSeq" id="WP_211341604.1">
    <property type="nucleotide sequence ID" value="NZ_RKQZ01000001.1"/>
</dbReference>
<dbReference type="EMBL" id="RKQZ01000001">
    <property type="protein sequence ID" value="RPF22371.1"/>
    <property type="molecule type" value="Genomic_DNA"/>
</dbReference>